<name>A0ABS8VM13_DATST</name>
<accession>A0ABS8VM13</accession>
<feature type="compositionally biased region" description="Acidic residues" evidence="1">
    <location>
        <begin position="188"/>
        <end position="203"/>
    </location>
</feature>
<keyword evidence="3" id="KW-1185">Reference proteome</keyword>
<evidence type="ECO:0000256" key="1">
    <source>
        <dbReference type="SAM" id="MobiDB-lite"/>
    </source>
</evidence>
<gene>
    <name evidence="2" type="ORF">HAX54_039937</name>
</gene>
<feature type="region of interest" description="Disordered" evidence="1">
    <location>
        <begin position="179"/>
        <end position="203"/>
    </location>
</feature>
<protein>
    <submittedName>
        <fullName evidence="2">Uncharacterized protein</fullName>
    </submittedName>
</protein>
<organism evidence="2 3">
    <name type="scientific">Datura stramonium</name>
    <name type="common">Jimsonweed</name>
    <name type="synonym">Common thornapple</name>
    <dbReference type="NCBI Taxonomy" id="4076"/>
    <lineage>
        <taxon>Eukaryota</taxon>
        <taxon>Viridiplantae</taxon>
        <taxon>Streptophyta</taxon>
        <taxon>Embryophyta</taxon>
        <taxon>Tracheophyta</taxon>
        <taxon>Spermatophyta</taxon>
        <taxon>Magnoliopsida</taxon>
        <taxon>eudicotyledons</taxon>
        <taxon>Gunneridae</taxon>
        <taxon>Pentapetalae</taxon>
        <taxon>asterids</taxon>
        <taxon>lamiids</taxon>
        <taxon>Solanales</taxon>
        <taxon>Solanaceae</taxon>
        <taxon>Solanoideae</taxon>
        <taxon>Datureae</taxon>
        <taxon>Datura</taxon>
    </lineage>
</organism>
<proteinExistence type="predicted"/>
<dbReference type="Proteomes" id="UP000823775">
    <property type="component" value="Unassembled WGS sequence"/>
</dbReference>
<sequence length="218" mass="25444">MLWSKSCKPYRLTWFNTQKEAKYAPENRIDEGRLALEFPTIRDKLNELGVGYIFAEPKECKLTLVRDFYTNWDISFEESSKVKIRGQVARFTYKRFNAILGTPTVDPSKYFILLERAPYRDIFPSLCGHLTRKMIDVTKVKETVTSIAQALTIADHQARDKKLERSCIWDLDIDDDEDDATTGTMQVDGDDDENEDQDYNPDDDALWPRKFLFSYLLI</sequence>
<dbReference type="EMBL" id="JACEIK010005587">
    <property type="protein sequence ID" value="MCE0481848.1"/>
    <property type="molecule type" value="Genomic_DNA"/>
</dbReference>
<evidence type="ECO:0000313" key="3">
    <source>
        <dbReference type="Proteomes" id="UP000823775"/>
    </source>
</evidence>
<reference evidence="2 3" key="1">
    <citation type="journal article" date="2021" name="BMC Genomics">
        <title>Datura genome reveals duplications of psychoactive alkaloid biosynthetic genes and high mutation rate following tissue culture.</title>
        <authorList>
            <person name="Rajewski A."/>
            <person name="Carter-House D."/>
            <person name="Stajich J."/>
            <person name="Litt A."/>
        </authorList>
    </citation>
    <scope>NUCLEOTIDE SEQUENCE [LARGE SCALE GENOMIC DNA]</scope>
    <source>
        <strain evidence="2">AR-01</strain>
    </source>
</reference>
<comment type="caution">
    <text evidence="2">The sequence shown here is derived from an EMBL/GenBank/DDBJ whole genome shotgun (WGS) entry which is preliminary data.</text>
</comment>
<evidence type="ECO:0000313" key="2">
    <source>
        <dbReference type="EMBL" id="MCE0481848.1"/>
    </source>
</evidence>